<dbReference type="OrthoDB" id="5653126at2"/>
<gene>
    <name evidence="2" type="ORF">Lqua_1032</name>
    <name evidence="3" type="ORF">NCTC12376_01765</name>
</gene>
<evidence type="ECO:0000313" key="4">
    <source>
        <dbReference type="Proteomes" id="UP000054639"/>
    </source>
</evidence>
<feature type="compositionally biased region" description="Basic and acidic residues" evidence="1">
    <location>
        <begin position="454"/>
        <end position="475"/>
    </location>
</feature>
<protein>
    <submittedName>
        <fullName evidence="3">C-terminal region of Pasteurella multocida toxin residues 569-1285</fullName>
    </submittedName>
</protein>
<evidence type="ECO:0000256" key="1">
    <source>
        <dbReference type="SAM" id="MobiDB-lite"/>
    </source>
</evidence>
<evidence type="ECO:0000313" key="3">
    <source>
        <dbReference type="EMBL" id="STY17950.1"/>
    </source>
</evidence>
<dbReference type="RefSeq" id="WP_058473229.1">
    <property type="nucleotide sequence ID" value="NZ_CAAAIL010000004.1"/>
</dbReference>
<dbReference type="SUPFAM" id="SSF159501">
    <property type="entry name" value="EreA/ChaN-like"/>
    <property type="match status" value="1"/>
</dbReference>
<dbReference type="Proteomes" id="UP000054639">
    <property type="component" value="Unassembled WGS sequence"/>
</dbReference>
<feature type="region of interest" description="Disordered" evidence="1">
    <location>
        <begin position="410"/>
        <end position="483"/>
    </location>
</feature>
<name>A0A378L1H4_9GAMM</name>
<feature type="compositionally biased region" description="Polar residues" evidence="1">
    <location>
        <begin position="410"/>
        <end position="419"/>
    </location>
</feature>
<evidence type="ECO:0000313" key="5">
    <source>
        <dbReference type="Proteomes" id="UP000254230"/>
    </source>
</evidence>
<reference evidence="3 5" key="2">
    <citation type="submission" date="2018-06" db="EMBL/GenBank/DDBJ databases">
        <authorList>
            <consortium name="Pathogen Informatics"/>
            <person name="Doyle S."/>
        </authorList>
    </citation>
    <scope>NUCLEOTIDE SEQUENCE [LARGE SCALE GENOMIC DNA]</scope>
    <source>
        <strain evidence="3 5">NCTC12376</strain>
    </source>
</reference>
<accession>A0A378L1H4</accession>
<dbReference type="AlphaFoldDB" id="A0A378L1H4"/>
<organism evidence="3 5">
    <name type="scientific">Legionella quateirensis</name>
    <dbReference type="NCBI Taxonomy" id="45072"/>
    <lineage>
        <taxon>Bacteria</taxon>
        <taxon>Pseudomonadati</taxon>
        <taxon>Pseudomonadota</taxon>
        <taxon>Gammaproteobacteria</taxon>
        <taxon>Legionellales</taxon>
        <taxon>Legionellaceae</taxon>
        <taxon>Legionella</taxon>
    </lineage>
</organism>
<reference evidence="2 4" key="1">
    <citation type="submission" date="2015-11" db="EMBL/GenBank/DDBJ databases">
        <title>Genomic analysis of 38 Legionella species identifies large and diverse effector repertoires.</title>
        <authorList>
            <person name="Burstein D."/>
            <person name="Amaro F."/>
            <person name="Zusman T."/>
            <person name="Lifshitz Z."/>
            <person name="Cohen O."/>
            <person name="Gilbert J.A."/>
            <person name="Pupko T."/>
            <person name="Shuman H.A."/>
            <person name="Segal G."/>
        </authorList>
    </citation>
    <scope>NUCLEOTIDE SEQUENCE [LARGE SCALE GENOMIC DNA]</scope>
    <source>
        <strain evidence="2 4">ATCC 49507</strain>
    </source>
</reference>
<keyword evidence="4" id="KW-1185">Reference proteome</keyword>
<proteinExistence type="predicted"/>
<dbReference type="CDD" id="cd14729">
    <property type="entry name" value="RtxA-like"/>
    <property type="match status" value="1"/>
</dbReference>
<sequence length="483" mass="54864">MPDLSITLDNARYVFKASPDILKKVRGNPLYEDSNCHVNIIGDKICLGLSITEFDNYFPNILDEENVSRVYVYDTPLKMRLESDIEISQSFELKKVQQALIDEGTMFFQTKTMHQPNRENLPKVSDKEHTIIAELLKNHEGLCIGEVHKSLASKKFLIDNMAELKKQGVTTLFLEHLFSDTQTSLLNEYLDPLCTEMPQLLSLHLDHLDKGHGLRNVTYDNPYSFKGLIMSAKKHGMRIIPIDTSISYERDKNQIDSQDEHTQRCVMMNYIAYQQFSKFKMDSSHNKYVFFVGSAHINAVTSTVPGIAEITGCPTIIVEDADSYYYSTATKHHIAVPDILIKLNGKVLSKEAKVIQQELAESAPKTNALLQNNYTYVQTNIMDPVKSTLTNHNNKPKASDFDMMSKNSFSSEKYTSSKPINKPQIPYKPPPDSDSSEEDETANFSLKSSRFFISRKDHEKSLKKESKDNKEKPGDSETLDMGS</sequence>
<dbReference type="Gene3D" id="3.40.50.11550">
    <property type="match status" value="1"/>
</dbReference>
<dbReference type="Proteomes" id="UP000254230">
    <property type="component" value="Unassembled WGS sequence"/>
</dbReference>
<dbReference type="EMBL" id="LNYR01000012">
    <property type="protein sequence ID" value="KTD50805.1"/>
    <property type="molecule type" value="Genomic_DNA"/>
</dbReference>
<evidence type="ECO:0000313" key="2">
    <source>
        <dbReference type="EMBL" id="KTD50805.1"/>
    </source>
</evidence>
<dbReference type="EMBL" id="UGOW01000001">
    <property type="protein sequence ID" value="STY17950.1"/>
    <property type="molecule type" value="Genomic_DNA"/>
</dbReference>